<evidence type="ECO:0000256" key="4">
    <source>
        <dbReference type="SAM" id="MobiDB-lite"/>
    </source>
</evidence>
<dbReference type="Gene3D" id="2.40.50.100">
    <property type="match status" value="2"/>
</dbReference>
<name>A0A921MNI3_9FIRM</name>
<feature type="compositionally biased region" description="Gly residues" evidence="4">
    <location>
        <begin position="570"/>
        <end position="602"/>
    </location>
</feature>
<comment type="subcellular location">
    <subcellularLocation>
        <location evidence="1">Cell envelope</location>
    </subcellularLocation>
</comment>
<accession>A0A921MNI3</accession>
<dbReference type="Gene3D" id="2.40.30.170">
    <property type="match status" value="2"/>
</dbReference>
<evidence type="ECO:0000256" key="2">
    <source>
        <dbReference type="ARBA" id="ARBA00023054"/>
    </source>
</evidence>
<dbReference type="PANTHER" id="PTHR32347">
    <property type="entry name" value="EFFLUX SYSTEM COMPONENT YKNX-RELATED"/>
    <property type="match status" value="1"/>
</dbReference>
<keyword evidence="5" id="KW-0472">Membrane</keyword>
<evidence type="ECO:0000313" key="7">
    <source>
        <dbReference type="Proteomes" id="UP000760668"/>
    </source>
</evidence>
<dbReference type="Gene3D" id="2.40.420.20">
    <property type="match status" value="1"/>
</dbReference>
<feature type="coiled-coil region" evidence="3">
    <location>
        <begin position="118"/>
        <end position="152"/>
    </location>
</feature>
<feature type="region of interest" description="Disordered" evidence="4">
    <location>
        <begin position="548"/>
        <end position="602"/>
    </location>
</feature>
<dbReference type="InterPro" id="IPR050465">
    <property type="entry name" value="UPF0194_transport"/>
</dbReference>
<evidence type="ECO:0000256" key="5">
    <source>
        <dbReference type="SAM" id="Phobius"/>
    </source>
</evidence>
<keyword evidence="5" id="KW-0812">Transmembrane</keyword>
<evidence type="ECO:0000313" key="6">
    <source>
        <dbReference type="EMBL" id="HJG87094.1"/>
    </source>
</evidence>
<protein>
    <submittedName>
        <fullName evidence="6">HlyD family efflux transporter periplasmic adaptor subunit</fullName>
    </submittedName>
</protein>
<dbReference type="AlphaFoldDB" id="A0A921MNI3"/>
<comment type="caution">
    <text evidence="6">The sequence shown here is derived from an EMBL/GenBank/DDBJ whole genome shotgun (WGS) entry which is preliminary data.</text>
</comment>
<reference evidence="6" key="1">
    <citation type="journal article" date="2021" name="PeerJ">
        <title>Extensive microbial diversity within the chicken gut microbiome revealed by metagenomics and culture.</title>
        <authorList>
            <person name="Gilroy R."/>
            <person name="Ravi A."/>
            <person name="Getino M."/>
            <person name="Pursley I."/>
            <person name="Horton D.L."/>
            <person name="Alikhan N.F."/>
            <person name="Baker D."/>
            <person name="Gharbi K."/>
            <person name="Hall N."/>
            <person name="Watson M."/>
            <person name="Adriaenssens E.M."/>
            <person name="Foster-Nyarko E."/>
            <person name="Jarju S."/>
            <person name="Secka A."/>
            <person name="Antonio M."/>
            <person name="Oren A."/>
            <person name="Chaudhuri R.R."/>
            <person name="La Ragione R."/>
            <person name="Hildebrand F."/>
            <person name="Pallen M.J."/>
        </authorList>
    </citation>
    <scope>NUCLEOTIDE SEQUENCE</scope>
    <source>
        <strain evidence="6">CHK179-5677</strain>
    </source>
</reference>
<gene>
    <name evidence="6" type="ORF">K8V01_08750</name>
</gene>
<dbReference type="EMBL" id="DYUC01000087">
    <property type="protein sequence ID" value="HJG87094.1"/>
    <property type="molecule type" value="Genomic_DNA"/>
</dbReference>
<keyword evidence="5" id="KW-1133">Transmembrane helix</keyword>
<organism evidence="6 7">
    <name type="scientific">Pseudoflavonifractor capillosus</name>
    <dbReference type="NCBI Taxonomy" id="106588"/>
    <lineage>
        <taxon>Bacteria</taxon>
        <taxon>Bacillati</taxon>
        <taxon>Bacillota</taxon>
        <taxon>Clostridia</taxon>
        <taxon>Eubacteriales</taxon>
        <taxon>Oscillospiraceae</taxon>
        <taxon>Pseudoflavonifractor</taxon>
    </lineage>
</organism>
<dbReference type="SUPFAM" id="SSF111369">
    <property type="entry name" value="HlyD-like secretion proteins"/>
    <property type="match status" value="2"/>
</dbReference>
<sequence length="602" mass="63100">MQLLKHRPAAEGGGDSVETPRKKGRIPVRRIVALIVVVGVVAAAAVGARALFFTEEEQVALTETTTYGTLSTAIEGTATTMPNDSVSVIAASAAEILEVYVSAGDTVEAGDLLYVQDDAELDEEIESYQDELAELEEELDGYYDQRAELQESLSALTVTAPFAGRLIEVDGEEGGSAQNGGTLAVLVDDSKMTLTQYFSYAYADQVYVGMSAGVSVASLMLNLEGTVTDIQMVERLTTEGTRCFAVTVTVDNPGALTEGMTGAGYLVADSGEKLYPAVEGSLEYGGQETIQAQVAGEITYADAVPYQTVSAGQTLFTIDGSSYEEQLADVDDRIAQTEEKIVSAQEKITEAEESRSDYSVTAEISGKVISVGVRAGESPRMEGTTAVTIYNMDTMTITANIDELDIDKIEMGMDVTIVASSGEKTYQGTVTEISYEATNSSGVAYFPITIEIDSAGELSAGVNVSYYISTGDDEEGVLVPLSALKSADEGTCVFVRADTRPDNAVDLEEGVVPDGFYAVPVEVGATNSQYARIVSGVEADTEVFTRYQNAAPSGGGTTSQGTDGEEQEGFPGGGQMPDFGGGQMPDFSGGGMNGGMGGGPRG</sequence>
<dbReference type="PANTHER" id="PTHR32347:SF14">
    <property type="entry name" value="EFFLUX SYSTEM COMPONENT YKNX-RELATED"/>
    <property type="match status" value="1"/>
</dbReference>
<evidence type="ECO:0000256" key="1">
    <source>
        <dbReference type="ARBA" id="ARBA00004196"/>
    </source>
</evidence>
<feature type="region of interest" description="Disordered" evidence="4">
    <location>
        <begin position="1"/>
        <end position="21"/>
    </location>
</feature>
<reference evidence="6" key="2">
    <citation type="submission" date="2021-09" db="EMBL/GenBank/DDBJ databases">
        <authorList>
            <person name="Gilroy R."/>
        </authorList>
    </citation>
    <scope>NUCLEOTIDE SEQUENCE</scope>
    <source>
        <strain evidence="6">CHK179-5677</strain>
    </source>
</reference>
<dbReference type="Proteomes" id="UP000760668">
    <property type="component" value="Unassembled WGS sequence"/>
</dbReference>
<evidence type="ECO:0000256" key="3">
    <source>
        <dbReference type="SAM" id="Coils"/>
    </source>
</evidence>
<dbReference type="GO" id="GO:0030313">
    <property type="term" value="C:cell envelope"/>
    <property type="evidence" value="ECO:0007669"/>
    <property type="project" value="UniProtKB-SubCell"/>
</dbReference>
<proteinExistence type="predicted"/>
<feature type="coiled-coil region" evidence="3">
    <location>
        <begin position="320"/>
        <end position="354"/>
    </location>
</feature>
<keyword evidence="2 3" id="KW-0175">Coiled coil</keyword>
<dbReference type="RefSeq" id="WP_295368696.1">
    <property type="nucleotide sequence ID" value="NZ_DYUC01000087.1"/>
</dbReference>
<feature type="transmembrane region" description="Helical" evidence="5">
    <location>
        <begin position="31"/>
        <end position="52"/>
    </location>
</feature>